<accession>A0ABW1JCS0</accession>
<name>A0ABW1JCS0_9ACTN</name>
<dbReference type="EMBL" id="JBHSRD010000003">
    <property type="protein sequence ID" value="MFC6006979.1"/>
    <property type="molecule type" value="Genomic_DNA"/>
</dbReference>
<organism evidence="1 2">
    <name type="scientific">Angustibacter luteus</name>
    <dbReference type="NCBI Taxonomy" id="658456"/>
    <lineage>
        <taxon>Bacteria</taxon>
        <taxon>Bacillati</taxon>
        <taxon>Actinomycetota</taxon>
        <taxon>Actinomycetes</taxon>
        <taxon>Kineosporiales</taxon>
        <taxon>Kineosporiaceae</taxon>
    </lineage>
</organism>
<gene>
    <name evidence="1" type="ORF">ACFQDO_07530</name>
</gene>
<reference evidence="2" key="1">
    <citation type="journal article" date="2019" name="Int. J. Syst. Evol. Microbiol.">
        <title>The Global Catalogue of Microorganisms (GCM) 10K type strain sequencing project: providing services to taxonomists for standard genome sequencing and annotation.</title>
        <authorList>
            <consortium name="The Broad Institute Genomics Platform"/>
            <consortium name="The Broad Institute Genome Sequencing Center for Infectious Disease"/>
            <person name="Wu L."/>
            <person name="Ma J."/>
        </authorList>
    </citation>
    <scope>NUCLEOTIDE SEQUENCE [LARGE SCALE GENOMIC DNA]</scope>
    <source>
        <strain evidence="2">KACC 14249</strain>
    </source>
</reference>
<dbReference type="Proteomes" id="UP001596189">
    <property type="component" value="Unassembled WGS sequence"/>
</dbReference>
<evidence type="ECO:0000313" key="2">
    <source>
        <dbReference type="Proteomes" id="UP001596189"/>
    </source>
</evidence>
<keyword evidence="2" id="KW-1185">Reference proteome</keyword>
<proteinExistence type="predicted"/>
<dbReference type="RefSeq" id="WP_345718441.1">
    <property type="nucleotide sequence ID" value="NZ_BAABFP010000008.1"/>
</dbReference>
<evidence type="ECO:0000313" key="1">
    <source>
        <dbReference type="EMBL" id="MFC6006979.1"/>
    </source>
</evidence>
<comment type="caution">
    <text evidence="1">The sequence shown here is derived from an EMBL/GenBank/DDBJ whole genome shotgun (WGS) entry which is preliminary data.</text>
</comment>
<sequence>MPDNTIFNFSISNPSGDGQGFVPALLRRLADAIEVEGDVDVQDITFQSAVTGGEDDLTMTVYFHRQPRRR</sequence>
<protein>
    <submittedName>
        <fullName evidence="1">Uncharacterized protein</fullName>
    </submittedName>
</protein>